<gene>
    <name evidence="1" type="ORF">G3N56_07345</name>
</gene>
<dbReference type="RefSeq" id="WP_163301607.1">
    <property type="nucleotide sequence ID" value="NZ_JAAGRQ010000022.1"/>
</dbReference>
<organism evidence="1 2">
    <name type="scientific">Desulfolutivibrio sulfodismutans</name>
    <dbReference type="NCBI Taxonomy" id="63561"/>
    <lineage>
        <taxon>Bacteria</taxon>
        <taxon>Pseudomonadati</taxon>
        <taxon>Thermodesulfobacteriota</taxon>
        <taxon>Desulfovibrionia</taxon>
        <taxon>Desulfovibrionales</taxon>
        <taxon>Desulfovibrionaceae</taxon>
        <taxon>Desulfolutivibrio</taxon>
    </lineage>
</organism>
<dbReference type="AlphaFoldDB" id="A0A7K3NK22"/>
<proteinExistence type="predicted"/>
<accession>A0A7K3NK22</accession>
<dbReference type="NCBIfam" id="TIGR04358">
    <property type="entry name" value="XXXCH_domain"/>
    <property type="match status" value="1"/>
</dbReference>
<evidence type="ECO:0000313" key="1">
    <source>
        <dbReference type="EMBL" id="NDY56556.1"/>
    </source>
</evidence>
<dbReference type="EMBL" id="JAAGRQ010000022">
    <property type="protein sequence ID" value="NDY56556.1"/>
    <property type="molecule type" value="Genomic_DNA"/>
</dbReference>
<sequence>MDLLTIKHEMAVVFEQITARTDEGLLPDEAAVDKFFRLCQRMHQIADDAWIGEAEDFSHLSHQLLNAVKKSDVENSVMLVESLQDAQVYCHRSFRD</sequence>
<dbReference type="InterPro" id="IPR027588">
    <property type="entry name" value="XXXCH_dom_fam"/>
</dbReference>
<reference evidence="1 2" key="1">
    <citation type="submission" date="2020-02" db="EMBL/GenBank/DDBJ databases">
        <title>Comparative genomics of sulfur disproportionating microorganisms.</title>
        <authorList>
            <person name="Ward L.M."/>
            <person name="Bertran E."/>
            <person name="Johnston D.T."/>
        </authorList>
    </citation>
    <scope>NUCLEOTIDE SEQUENCE [LARGE SCALE GENOMIC DNA]</scope>
    <source>
        <strain evidence="1 2">DSM 3696</strain>
    </source>
</reference>
<dbReference type="Proteomes" id="UP000469724">
    <property type="component" value="Unassembled WGS sequence"/>
</dbReference>
<name>A0A7K3NK22_9BACT</name>
<keyword evidence="2" id="KW-1185">Reference proteome</keyword>
<evidence type="ECO:0000313" key="2">
    <source>
        <dbReference type="Proteomes" id="UP000469724"/>
    </source>
</evidence>
<protein>
    <submittedName>
        <fullName evidence="1">GAK system XXXCH domain-containing protein</fullName>
    </submittedName>
</protein>
<comment type="caution">
    <text evidence="1">The sequence shown here is derived from an EMBL/GenBank/DDBJ whole genome shotgun (WGS) entry which is preliminary data.</text>
</comment>